<dbReference type="Gene3D" id="3.90.226.10">
    <property type="entry name" value="2-enoyl-CoA Hydratase, Chain A, domain 1"/>
    <property type="match status" value="1"/>
</dbReference>
<dbReference type="CDD" id="cd06558">
    <property type="entry name" value="crotonase-like"/>
    <property type="match status" value="1"/>
</dbReference>
<dbReference type="GeneID" id="81431808"/>
<reference evidence="1" key="2">
    <citation type="journal article" date="2023" name="IMA Fungus">
        <title>Comparative genomic study of the Penicillium genus elucidates a diverse pangenome and 15 lateral gene transfer events.</title>
        <authorList>
            <person name="Petersen C."/>
            <person name="Sorensen T."/>
            <person name="Nielsen M.R."/>
            <person name="Sondergaard T.E."/>
            <person name="Sorensen J.L."/>
            <person name="Fitzpatrick D.A."/>
            <person name="Frisvad J.C."/>
            <person name="Nielsen K.L."/>
        </authorList>
    </citation>
    <scope>NUCLEOTIDE SEQUENCE</scope>
    <source>
        <strain evidence="1">IBT 26290</strain>
    </source>
</reference>
<sequence>MMGHGTINTSKMGTVLTASINNPPINLCDWRFVSDLNDLLTEVSSSSDIKILVVQSANPDFFVAHLDLLPRPESTLPEMHPEYPTLGYFFGLMYKLTNLPIVTIALVEGCARAGGCDFTMAFDMRFGIKGRTWLSHLEACLGVYASGGGAMRLVQQMGKPRALEYLYSGRDIGAEEGEKYGIINRVFETSEDMHVFVDAYVGRVGKFELSALAMTKQRVNDATSASSLETFEKDFQVFVELLTRPKTVQLVTEIWAVIKGATDCEEERTLPDALMAMPAYR</sequence>
<dbReference type="PANTHER" id="PTHR11941">
    <property type="entry name" value="ENOYL-COA HYDRATASE-RELATED"/>
    <property type="match status" value="1"/>
</dbReference>
<organism evidence="1 2">
    <name type="scientific">Penicillium canariense</name>
    <dbReference type="NCBI Taxonomy" id="189055"/>
    <lineage>
        <taxon>Eukaryota</taxon>
        <taxon>Fungi</taxon>
        <taxon>Dikarya</taxon>
        <taxon>Ascomycota</taxon>
        <taxon>Pezizomycotina</taxon>
        <taxon>Eurotiomycetes</taxon>
        <taxon>Eurotiomycetidae</taxon>
        <taxon>Eurotiales</taxon>
        <taxon>Aspergillaceae</taxon>
        <taxon>Penicillium</taxon>
    </lineage>
</organism>
<comment type="caution">
    <text evidence="1">The sequence shown here is derived from an EMBL/GenBank/DDBJ whole genome shotgun (WGS) entry which is preliminary data.</text>
</comment>
<name>A0A9W9HKN9_9EURO</name>
<evidence type="ECO:0000313" key="2">
    <source>
        <dbReference type="Proteomes" id="UP001149163"/>
    </source>
</evidence>
<gene>
    <name evidence="1" type="ORF">N7482_010508</name>
</gene>
<dbReference type="GO" id="GO:0006635">
    <property type="term" value="P:fatty acid beta-oxidation"/>
    <property type="evidence" value="ECO:0007669"/>
    <property type="project" value="TreeGrafter"/>
</dbReference>
<dbReference type="EMBL" id="JAPQKN010000008">
    <property type="protein sequence ID" value="KAJ5151256.1"/>
    <property type="molecule type" value="Genomic_DNA"/>
</dbReference>
<dbReference type="PANTHER" id="PTHR11941:SF54">
    <property type="entry name" value="ENOYL-COA HYDRATASE, MITOCHONDRIAL"/>
    <property type="match status" value="1"/>
</dbReference>
<dbReference type="AlphaFoldDB" id="A0A9W9HKN9"/>
<dbReference type="GO" id="GO:0003824">
    <property type="term" value="F:catalytic activity"/>
    <property type="evidence" value="ECO:0007669"/>
    <property type="project" value="UniProtKB-ARBA"/>
</dbReference>
<protein>
    <submittedName>
        <fullName evidence="1">Enoyl-CoA hydratase</fullName>
    </submittedName>
</protein>
<proteinExistence type="predicted"/>
<dbReference type="OrthoDB" id="4268870at2759"/>
<dbReference type="SUPFAM" id="SSF52096">
    <property type="entry name" value="ClpP/crotonase"/>
    <property type="match status" value="1"/>
</dbReference>
<dbReference type="RefSeq" id="XP_056538589.1">
    <property type="nucleotide sequence ID" value="XM_056692632.1"/>
</dbReference>
<dbReference type="InterPro" id="IPR029045">
    <property type="entry name" value="ClpP/crotonase-like_dom_sf"/>
</dbReference>
<accession>A0A9W9HKN9</accession>
<reference evidence="1" key="1">
    <citation type="submission" date="2022-11" db="EMBL/GenBank/DDBJ databases">
        <authorList>
            <person name="Petersen C."/>
        </authorList>
    </citation>
    <scope>NUCLEOTIDE SEQUENCE</scope>
    <source>
        <strain evidence="1">IBT 26290</strain>
    </source>
</reference>
<dbReference type="Pfam" id="PF00378">
    <property type="entry name" value="ECH_1"/>
    <property type="match status" value="1"/>
</dbReference>
<dbReference type="Proteomes" id="UP001149163">
    <property type="component" value="Unassembled WGS sequence"/>
</dbReference>
<dbReference type="InterPro" id="IPR001753">
    <property type="entry name" value="Enoyl-CoA_hydra/iso"/>
</dbReference>
<keyword evidence="2" id="KW-1185">Reference proteome</keyword>
<evidence type="ECO:0000313" key="1">
    <source>
        <dbReference type="EMBL" id="KAJ5151256.1"/>
    </source>
</evidence>